<dbReference type="EMBL" id="JACHJD010000018">
    <property type="protein sequence ID" value="MBB5108347.1"/>
    <property type="molecule type" value="Genomic_DNA"/>
</dbReference>
<reference evidence="1 4" key="2">
    <citation type="submission" date="2020-08" db="EMBL/GenBank/DDBJ databases">
        <title>Genomic Encyclopedia of Type Strains, Phase III (KMG-III): the genomes of soil and plant-associated and newly described type strains.</title>
        <authorList>
            <person name="Whitman W."/>
        </authorList>
    </citation>
    <scope>NUCLEOTIDE SEQUENCE [LARGE SCALE GENOMIC DNA]</scope>
    <source>
        <strain evidence="1 4">CECT 3146</strain>
    </source>
</reference>
<evidence type="ECO:0000313" key="1">
    <source>
        <dbReference type="EMBL" id="MBB5108347.1"/>
    </source>
</evidence>
<organism evidence="2 3">
    <name type="scientific">Streptomyces spectabilis</name>
    <dbReference type="NCBI Taxonomy" id="68270"/>
    <lineage>
        <taxon>Bacteria</taxon>
        <taxon>Bacillati</taxon>
        <taxon>Actinomycetota</taxon>
        <taxon>Actinomycetes</taxon>
        <taxon>Kitasatosporales</taxon>
        <taxon>Streptomycetaceae</taxon>
        <taxon>Streptomyces</taxon>
    </lineage>
</organism>
<dbReference type="AlphaFoldDB" id="A0A5P2X7Q7"/>
<sequence length="157" mass="18322">MRAEVTMGIIALGIAALGLIFGLASAMRARIKEVEDVYLQHYWEILDRLPSAALVGQRNRKTSDGDRRVARLYLRLCEDELQLRASGWVSRWTWPGWRNGMLTQLGKWPIADEWQRIRCGDLWTTTRGQYTHLRKLDADPGYDPLNVRWITKAWRRL</sequence>
<keyword evidence="4" id="KW-1185">Reference proteome</keyword>
<dbReference type="Proteomes" id="UP000549009">
    <property type="component" value="Unassembled WGS sequence"/>
</dbReference>
<dbReference type="OrthoDB" id="4314850at2"/>
<dbReference type="Proteomes" id="UP000326505">
    <property type="component" value="Chromosome"/>
</dbReference>
<evidence type="ECO:0000313" key="2">
    <source>
        <dbReference type="EMBL" id="QEV58596.1"/>
    </source>
</evidence>
<gene>
    <name evidence="2" type="ORF">CP982_07595</name>
    <name evidence="1" type="ORF">FHS40_007468</name>
</gene>
<reference evidence="2 3" key="1">
    <citation type="submission" date="2017-09" db="EMBL/GenBank/DDBJ databases">
        <authorList>
            <person name="Lee N."/>
            <person name="Cho B.-K."/>
        </authorList>
    </citation>
    <scope>NUCLEOTIDE SEQUENCE [LARGE SCALE GENOMIC DNA]</scope>
    <source>
        <strain evidence="2 3">ATCC 27465</strain>
    </source>
</reference>
<protein>
    <submittedName>
        <fullName evidence="2">Uncharacterized protein</fullName>
    </submittedName>
</protein>
<evidence type="ECO:0000313" key="4">
    <source>
        <dbReference type="Proteomes" id="UP000549009"/>
    </source>
</evidence>
<dbReference type="RefSeq" id="WP_150509800.1">
    <property type="nucleotide sequence ID" value="NZ_BMSQ01000020.1"/>
</dbReference>
<proteinExistence type="predicted"/>
<name>A0A5P2X7Q7_STRST</name>
<dbReference type="KEGG" id="sspb:CP982_07595"/>
<dbReference type="EMBL" id="CP023690">
    <property type="protein sequence ID" value="QEV58596.1"/>
    <property type="molecule type" value="Genomic_DNA"/>
</dbReference>
<accession>A0A5P2X7Q7</accession>
<evidence type="ECO:0000313" key="3">
    <source>
        <dbReference type="Proteomes" id="UP000326505"/>
    </source>
</evidence>